<dbReference type="RefSeq" id="WP_284102519.1">
    <property type="nucleotide sequence ID" value="NZ_JARRAF010000033.1"/>
</dbReference>
<evidence type="ECO:0000313" key="1">
    <source>
        <dbReference type="EMBL" id="MDK2126200.1"/>
    </source>
</evidence>
<dbReference type="EMBL" id="JARRAF010000033">
    <property type="protein sequence ID" value="MDK2126200.1"/>
    <property type="molecule type" value="Genomic_DNA"/>
</dbReference>
<evidence type="ECO:0000313" key="2">
    <source>
        <dbReference type="Proteomes" id="UP001172778"/>
    </source>
</evidence>
<organism evidence="1 2">
    <name type="scientific">Parachitinimonas caeni</name>
    <dbReference type="NCBI Taxonomy" id="3031301"/>
    <lineage>
        <taxon>Bacteria</taxon>
        <taxon>Pseudomonadati</taxon>
        <taxon>Pseudomonadota</taxon>
        <taxon>Betaproteobacteria</taxon>
        <taxon>Neisseriales</taxon>
        <taxon>Chitinibacteraceae</taxon>
        <taxon>Parachitinimonas</taxon>
    </lineage>
</organism>
<dbReference type="Proteomes" id="UP001172778">
    <property type="component" value="Unassembled WGS sequence"/>
</dbReference>
<reference evidence="1" key="1">
    <citation type="submission" date="2023-03" db="EMBL/GenBank/DDBJ databases">
        <title>Chitinimonas shenzhenensis gen. nov., sp. nov., a novel member of family Burkholderiaceae isolated from activated sludge collected in Shen Zhen, China.</title>
        <authorList>
            <person name="Wang X."/>
        </authorList>
    </citation>
    <scope>NUCLEOTIDE SEQUENCE</scope>
    <source>
        <strain evidence="1">DQS-5</strain>
    </source>
</reference>
<keyword evidence="2" id="KW-1185">Reference proteome</keyword>
<evidence type="ECO:0008006" key="3">
    <source>
        <dbReference type="Google" id="ProtNLM"/>
    </source>
</evidence>
<name>A0ABT7E1K7_9NEIS</name>
<proteinExistence type="predicted"/>
<sequence>MLMKLFGLRGGGRLEKAVTIIEAAKEQSPVIAMQTVSDWMTHELPGFAAKGALLELLRRIDTPLREVLELAFEAMLDTNNNQAKTALLLQAAIPMCDAVLEAYQKGLSEEVPTLSKKPANIPLIQATTGFSLWWQARNYVLRIMRRSDTKPPAWEEIQPKVEAALNLSGGVAAKIARPDGEAGRLQKQLAYLVLVNRSLTQDLHGRQFLIAERLANALAGFIGISTEHSDRTPFGADSAGSPMTLLTQAPTTIVRGGKGLFFGLEKSLSELIALEQLMLSQHKVPAKVDAREILGVSETLTVIKHLKNRWTGRDIKRKYQRRPVTGEIKVAYEYQALRRLIAQTMTGVDTKTVEDSITICALEDASASGCGIVASHQVSWVKVGRLVGLRGQDEPFWRIGVIRRVIGRGHGKVFAGVQFLSFAPESVRLVEKAKISQWEMVANLQAWDNKYALFVRGSPLTQNQHLLLTAQPELKAGSTYAIPNASDGGLALRVIAQQEIGADFVQYQCEQLLAAEMEPPKA</sequence>
<gene>
    <name evidence="1" type="ORF">PZA18_19325</name>
</gene>
<comment type="caution">
    <text evidence="1">The sequence shown here is derived from an EMBL/GenBank/DDBJ whole genome shotgun (WGS) entry which is preliminary data.</text>
</comment>
<protein>
    <recommendedName>
        <fullName evidence="3">PilZ domain-containing protein</fullName>
    </recommendedName>
</protein>
<accession>A0ABT7E1K7</accession>